<reference evidence="1 2" key="1">
    <citation type="submission" date="2016-01" db="EMBL/GenBank/DDBJ databases">
        <title>Draft Genome Sequences of Seven Thermophilic Sporeformers Isolated from Foods.</title>
        <authorList>
            <person name="Berendsen E.M."/>
            <person name="Wells-Bennik M.H."/>
            <person name="Krawcyk A.O."/>
            <person name="De Jong A."/>
            <person name="Holsappel S."/>
            <person name="Eijlander R.T."/>
            <person name="Kuipers O.P."/>
        </authorList>
    </citation>
    <scope>NUCLEOTIDE SEQUENCE [LARGE SCALE GENOMIC DNA]</scope>
    <source>
        <strain evidence="1 2">B4114</strain>
    </source>
</reference>
<name>A0A150NCP5_GEOSE</name>
<dbReference type="EMBL" id="LQYY01000051">
    <property type="protein sequence ID" value="KYD34460.1"/>
    <property type="molecule type" value="Genomic_DNA"/>
</dbReference>
<evidence type="ECO:0000313" key="1">
    <source>
        <dbReference type="EMBL" id="KYD34460.1"/>
    </source>
</evidence>
<comment type="caution">
    <text evidence="1">The sequence shown here is derived from an EMBL/GenBank/DDBJ whole genome shotgun (WGS) entry which is preliminary data.</text>
</comment>
<dbReference type="AlphaFoldDB" id="A0A150NCP5"/>
<dbReference type="PATRIC" id="fig|1422.17.peg.2724"/>
<protein>
    <submittedName>
        <fullName evidence="1">Uncharacterized protein</fullName>
    </submittedName>
</protein>
<evidence type="ECO:0000313" key="2">
    <source>
        <dbReference type="Proteomes" id="UP000075517"/>
    </source>
</evidence>
<organism evidence="1 2">
    <name type="scientific">Geobacillus stearothermophilus</name>
    <name type="common">Bacillus stearothermophilus</name>
    <dbReference type="NCBI Taxonomy" id="1422"/>
    <lineage>
        <taxon>Bacteria</taxon>
        <taxon>Bacillati</taxon>
        <taxon>Bacillota</taxon>
        <taxon>Bacilli</taxon>
        <taxon>Bacillales</taxon>
        <taxon>Anoxybacillaceae</taxon>
        <taxon>Geobacillus</taxon>
    </lineage>
</organism>
<proteinExistence type="predicted"/>
<sequence length="48" mass="5479">MRRSADGPERLHRSLESNDNNPAAFLSIRLGGAGIERRRFARNEKKID</sequence>
<dbReference type="Proteomes" id="UP000075517">
    <property type="component" value="Unassembled WGS sequence"/>
</dbReference>
<gene>
    <name evidence="1" type="ORF">B4114_2885</name>
</gene>
<accession>A0A150NCP5</accession>